<dbReference type="Pfam" id="PF00144">
    <property type="entry name" value="Beta-lactamase"/>
    <property type="match status" value="1"/>
</dbReference>
<protein>
    <submittedName>
        <fullName evidence="3">Serine hydrolase</fullName>
    </submittedName>
</protein>
<dbReference type="PANTHER" id="PTHR43283">
    <property type="entry name" value="BETA-LACTAMASE-RELATED"/>
    <property type="match status" value="1"/>
</dbReference>
<dbReference type="Gene3D" id="3.40.710.10">
    <property type="entry name" value="DD-peptidase/beta-lactamase superfamily"/>
    <property type="match status" value="1"/>
</dbReference>
<feature type="non-terminal residue" evidence="3">
    <location>
        <position position="1"/>
    </location>
</feature>
<dbReference type="Proteomes" id="UP000712673">
    <property type="component" value="Unassembled WGS sequence"/>
</dbReference>
<keyword evidence="1 3" id="KW-0378">Hydrolase</keyword>
<reference evidence="3" key="1">
    <citation type="submission" date="2019-03" db="EMBL/GenBank/DDBJ databases">
        <title>Lake Tanganyika Metagenome-Assembled Genomes (MAGs).</title>
        <authorList>
            <person name="Tran P."/>
        </authorList>
    </citation>
    <scope>NUCLEOTIDE SEQUENCE</scope>
    <source>
        <strain evidence="3">K_DeepCast_65m_m2_066</strain>
    </source>
</reference>
<dbReference type="InterPro" id="IPR001466">
    <property type="entry name" value="Beta-lactam-related"/>
</dbReference>
<dbReference type="SUPFAM" id="SSF56601">
    <property type="entry name" value="beta-lactamase/transpeptidase-like"/>
    <property type="match status" value="1"/>
</dbReference>
<dbReference type="GO" id="GO:0016787">
    <property type="term" value="F:hydrolase activity"/>
    <property type="evidence" value="ECO:0007669"/>
    <property type="project" value="UniProtKB-KW"/>
</dbReference>
<dbReference type="InterPro" id="IPR050789">
    <property type="entry name" value="Diverse_Enzym_Activities"/>
</dbReference>
<sequence>RRQHAVQGILQAPLAYTPGTQTVYSDLGFMILADLLERRYQQALDRLFLEQVAQPLGLHNTAYRPLCATPLASALPPAAAGANPGCAATENCPWRGRVLAGEVHDENAWAMGGVAGHAGLFATAADLWHFTQALLEAAAGRSAWLPAALLQESWQRCSTSPGTTRALGWDTPTPGRSSSGDYFSASSIGHLGFTGCSIWIDRVRQITVILCTNRVHPSRHATGITRVRPAVHNLIMHALGVTTT</sequence>
<gene>
    <name evidence="3" type="ORF">FJZ47_18265</name>
</gene>
<organism evidence="3 4">
    <name type="scientific">Tectimicrobiota bacterium</name>
    <dbReference type="NCBI Taxonomy" id="2528274"/>
    <lineage>
        <taxon>Bacteria</taxon>
        <taxon>Pseudomonadati</taxon>
        <taxon>Nitrospinota/Tectimicrobiota group</taxon>
        <taxon>Candidatus Tectimicrobiota</taxon>
    </lineage>
</organism>
<evidence type="ECO:0000313" key="4">
    <source>
        <dbReference type="Proteomes" id="UP000712673"/>
    </source>
</evidence>
<name>A0A937W2G5_UNCTE</name>
<dbReference type="EMBL" id="VGLS01000667">
    <property type="protein sequence ID" value="MBM3225724.1"/>
    <property type="molecule type" value="Genomic_DNA"/>
</dbReference>
<comment type="caution">
    <text evidence="3">The sequence shown here is derived from an EMBL/GenBank/DDBJ whole genome shotgun (WGS) entry which is preliminary data.</text>
</comment>
<feature type="domain" description="Beta-lactamase-related" evidence="2">
    <location>
        <begin position="5"/>
        <end position="227"/>
    </location>
</feature>
<proteinExistence type="predicted"/>
<dbReference type="InterPro" id="IPR012338">
    <property type="entry name" value="Beta-lactam/transpept-like"/>
</dbReference>
<dbReference type="PANTHER" id="PTHR43283:SF11">
    <property type="entry name" value="BETA-LACTAMASE-RELATED DOMAIN-CONTAINING PROTEIN"/>
    <property type="match status" value="1"/>
</dbReference>
<evidence type="ECO:0000313" key="3">
    <source>
        <dbReference type="EMBL" id="MBM3225724.1"/>
    </source>
</evidence>
<dbReference type="AlphaFoldDB" id="A0A937W2G5"/>
<evidence type="ECO:0000256" key="1">
    <source>
        <dbReference type="ARBA" id="ARBA00022801"/>
    </source>
</evidence>
<accession>A0A937W2G5</accession>
<evidence type="ECO:0000259" key="2">
    <source>
        <dbReference type="Pfam" id="PF00144"/>
    </source>
</evidence>